<comment type="caution">
    <text evidence="8">The sequence shown here is derived from an EMBL/GenBank/DDBJ whole genome shotgun (WGS) entry which is preliminary data.</text>
</comment>
<dbReference type="InterPro" id="IPR003154">
    <property type="entry name" value="S1/P1nuclease"/>
</dbReference>
<keyword evidence="5" id="KW-1015">Disulfide bond</keyword>
<sequence>MIRLLSALAASLTLALSTPASAYWEYGHETVASIAYRNVTPATRGKIDALLRQQQLLETPTCPARTIEQASVWADCIKQLGPRFSYAYSWHYQNVDVCRPFALKPACKDGNCVSAQIERDVKLLKDGKVPVRERVIALAFLVHFVGDLHQPLHAGDRSDLGGNQALAAYGAYAPEKLNLHSIWDGYLAERAISTPPSPVRVYAAAEKAELQAGTIEDWSRESWQVAHDSVYAVAHGGDACAPAGTRAALDQATIEKLVPVARLEVERGGLRLARLLDEALG</sequence>
<dbReference type="PANTHER" id="PTHR33146">
    <property type="entry name" value="ENDONUCLEASE 4"/>
    <property type="match status" value="1"/>
</dbReference>
<evidence type="ECO:0000256" key="6">
    <source>
        <dbReference type="ARBA" id="ARBA00023180"/>
    </source>
</evidence>
<evidence type="ECO:0000256" key="4">
    <source>
        <dbReference type="ARBA" id="ARBA00022801"/>
    </source>
</evidence>
<dbReference type="SUPFAM" id="SSF48537">
    <property type="entry name" value="Phospholipase C/P1 nuclease"/>
    <property type="match status" value="1"/>
</dbReference>
<dbReference type="PANTHER" id="PTHR33146:SF26">
    <property type="entry name" value="ENDONUCLEASE 4"/>
    <property type="match status" value="1"/>
</dbReference>
<evidence type="ECO:0000256" key="7">
    <source>
        <dbReference type="SAM" id="SignalP"/>
    </source>
</evidence>
<accession>A0ABU9XVR9</accession>
<gene>
    <name evidence="8" type="ORF">ABC969_14585</name>
</gene>
<dbReference type="RefSeq" id="WP_345865890.1">
    <property type="nucleotide sequence ID" value="NZ_JBDIMF010000007.1"/>
</dbReference>
<keyword evidence="1" id="KW-0540">Nuclease</keyword>
<dbReference type="CDD" id="cd11010">
    <property type="entry name" value="S1-P1_nuclease"/>
    <property type="match status" value="1"/>
</dbReference>
<keyword evidence="2" id="KW-0479">Metal-binding</keyword>
<feature type="signal peptide" evidence="7">
    <location>
        <begin position="1"/>
        <end position="22"/>
    </location>
</feature>
<dbReference type="Proteomes" id="UP001404104">
    <property type="component" value="Unassembled WGS sequence"/>
</dbReference>
<dbReference type="Gene3D" id="1.10.575.10">
    <property type="entry name" value="P1 Nuclease"/>
    <property type="match status" value="1"/>
</dbReference>
<keyword evidence="6" id="KW-0325">Glycoprotein</keyword>
<keyword evidence="7" id="KW-0732">Signal</keyword>
<evidence type="ECO:0000256" key="2">
    <source>
        <dbReference type="ARBA" id="ARBA00022723"/>
    </source>
</evidence>
<dbReference type="InterPro" id="IPR008947">
    <property type="entry name" value="PLipase_C/P1_nuclease_dom_sf"/>
</dbReference>
<evidence type="ECO:0000313" key="8">
    <source>
        <dbReference type="EMBL" id="MEN2787641.1"/>
    </source>
</evidence>
<proteinExistence type="predicted"/>
<evidence type="ECO:0000313" key="9">
    <source>
        <dbReference type="Proteomes" id="UP001404104"/>
    </source>
</evidence>
<name>A0ABU9XVR9_9SPHN</name>
<keyword evidence="4" id="KW-0378">Hydrolase</keyword>
<evidence type="ECO:0000256" key="5">
    <source>
        <dbReference type="ARBA" id="ARBA00023157"/>
    </source>
</evidence>
<protein>
    <submittedName>
        <fullName evidence="8">S1/P1 nuclease</fullName>
    </submittedName>
</protein>
<dbReference type="Pfam" id="PF02265">
    <property type="entry name" value="S1-P1_nuclease"/>
    <property type="match status" value="1"/>
</dbReference>
<keyword evidence="3" id="KW-0255">Endonuclease</keyword>
<keyword evidence="9" id="KW-1185">Reference proteome</keyword>
<evidence type="ECO:0000256" key="1">
    <source>
        <dbReference type="ARBA" id="ARBA00022722"/>
    </source>
</evidence>
<feature type="chain" id="PRO_5045294743" evidence="7">
    <location>
        <begin position="23"/>
        <end position="281"/>
    </location>
</feature>
<organism evidence="8 9">
    <name type="scientific">Sphingomonas qilianensis</name>
    <dbReference type="NCBI Taxonomy" id="1736690"/>
    <lineage>
        <taxon>Bacteria</taxon>
        <taxon>Pseudomonadati</taxon>
        <taxon>Pseudomonadota</taxon>
        <taxon>Alphaproteobacteria</taxon>
        <taxon>Sphingomonadales</taxon>
        <taxon>Sphingomonadaceae</taxon>
        <taxon>Sphingomonas</taxon>
    </lineage>
</organism>
<dbReference type="EMBL" id="JBDIMF010000007">
    <property type="protein sequence ID" value="MEN2787641.1"/>
    <property type="molecule type" value="Genomic_DNA"/>
</dbReference>
<evidence type="ECO:0000256" key="3">
    <source>
        <dbReference type="ARBA" id="ARBA00022759"/>
    </source>
</evidence>
<reference evidence="8 9" key="1">
    <citation type="submission" date="2024-05" db="EMBL/GenBank/DDBJ databases">
        <authorList>
            <person name="Liu Q."/>
            <person name="Xin Y.-H."/>
        </authorList>
    </citation>
    <scope>NUCLEOTIDE SEQUENCE [LARGE SCALE GENOMIC DNA]</scope>
    <source>
        <strain evidence="8 9">CGMCC 1.15349</strain>
    </source>
</reference>